<gene>
    <name evidence="3" type="ORF">ENJ96_05270</name>
</gene>
<accession>A0A7V5U2K4</accession>
<sequence length="247" mass="27322">MKVYERLLEKAASRGRGRLVQDTRIGLGYTAVKLDNGAIGLAYTLFEDKKTCNLLEPEVVFSGRPADLVARYFLSAHPLEAGVGLATINAIINQPREDFLPGDPLEIIGLQPEDKVAMIGYFEPLARRMKGKISELWVFERTEGRFAEALTEAEMADYLPQATVAIVTAVTLINKSFEEILALLKQAREIVLLGPSTPLLPEAFEDYPVTLLSGLLVKSEGILRCVSEAKGTKAFRPYVEKVNLRLK</sequence>
<dbReference type="EMBL" id="DROK01000153">
    <property type="protein sequence ID" value="HHI97245.1"/>
    <property type="molecule type" value="Genomic_DNA"/>
</dbReference>
<dbReference type="Proteomes" id="UP000886101">
    <property type="component" value="Unassembled WGS sequence"/>
</dbReference>
<proteinExistence type="predicted"/>
<dbReference type="Gene3D" id="3.30.390.100">
    <property type="match status" value="1"/>
</dbReference>
<dbReference type="InterPro" id="IPR007161">
    <property type="entry name" value="DUF364"/>
</dbReference>
<dbReference type="SUPFAM" id="SSF159713">
    <property type="entry name" value="Dhaf3308-like"/>
    <property type="match status" value="1"/>
</dbReference>
<reference evidence="3" key="1">
    <citation type="journal article" date="2020" name="mSystems">
        <title>Genome- and Community-Level Interaction Insights into Carbon Utilization and Element Cycling Functions of Hydrothermarchaeota in Hydrothermal Sediment.</title>
        <authorList>
            <person name="Zhou Z."/>
            <person name="Liu Y."/>
            <person name="Xu W."/>
            <person name="Pan J."/>
            <person name="Luo Z.H."/>
            <person name="Li M."/>
        </authorList>
    </citation>
    <scope>NUCLEOTIDE SEQUENCE [LARGE SCALE GENOMIC DNA]</scope>
    <source>
        <strain evidence="3">HyVt-533</strain>
    </source>
</reference>
<feature type="domain" description="DUF4213" evidence="2">
    <location>
        <begin position="9"/>
        <end position="92"/>
    </location>
</feature>
<dbReference type="Pfam" id="PF13938">
    <property type="entry name" value="DUF4213"/>
    <property type="match status" value="1"/>
</dbReference>
<comment type="caution">
    <text evidence="3">The sequence shown here is derived from an EMBL/GenBank/DDBJ whole genome shotgun (WGS) entry which is preliminary data.</text>
</comment>
<dbReference type="Gene3D" id="3.40.50.11590">
    <property type="match status" value="1"/>
</dbReference>
<dbReference type="Pfam" id="PF04016">
    <property type="entry name" value="DUF364"/>
    <property type="match status" value="1"/>
</dbReference>
<evidence type="ECO:0000259" key="1">
    <source>
        <dbReference type="Pfam" id="PF04016"/>
    </source>
</evidence>
<evidence type="ECO:0000259" key="2">
    <source>
        <dbReference type="Pfam" id="PF13938"/>
    </source>
</evidence>
<feature type="domain" description="Putative heavy-metal chelation" evidence="1">
    <location>
        <begin position="103"/>
        <end position="243"/>
    </location>
</feature>
<name>A0A7V5U2K4_9BACT</name>
<evidence type="ECO:0000313" key="3">
    <source>
        <dbReference type="EMBL" id="HHI97245.1"/>
    </source>
</evidence>
<evidence type="ECO:0008006" key="4">
    <source>
        <dbReference type="Google" id="ProtNLM"/>
    </source>
</evidence>
<dbReference type="AlphaFoldDB" id="A0A7V5U2K4"/>
<organism evidence="3">
    <name type="scientific">Thermodesulfatator atlanticus</name>
    <dbReference type="NCBI Taxonomy" id="501497"/>
    <lineage>
        <taxon>Bacteria</taxon>
        <taxon>Pseudomonadati</taxon>
        <taxon>Thermodesulfobacteriota</taxon>
        <taxon>Thermodesulfobacteria</taxon>
        <taxon>Thermodesulfobacteriales</taxon>
        <taxon>Thermodesulfatatoraceae</taxon>
        <taxon>Thermodesulfatator</taxon>
    </lineage>
</organism>
<dbReference type="InterPro" id="IPR025251">
    <property type="entry name" value="DUF4213"/>
</dbReference>
<protein>
    <recommendedName>
        <fullName evidence="4">Heavy-metal chelation domain-containing protein</fullName>
    </recommendedName>
</protein>